<dbReference type="Pfam" id="PF00534">
    <property type="entry name" value="Glycos_transf_1"/>
    <property type="match status" value="1"/>
</dbReference>
<evidence type="ECO:0000313" key="4">
    <source>
        <dbReference type="EMBL" id="MBB2193099.1"/>
    </source>
</evidence>
<protein>
    <submittedName>
        <fullName evidence="3">Glycosyltransferase family 4 protein</fullName>
    </submittedName>
</protein>
<evidence type="ECO:0000256" key="1">
    <source>
        <dbReference type="ARBA" id="ARBA00022679"/>
    </source>
</evidence>
<name>A0A7W4IIZ6_9PROT</name>
<dbReference type="PANTHER" id="PTHR46401:SF2">
    <property type="entry name" value="GLYCOSYLTRANSFERASE WBBK-RELATED"/>
    <property type="match status" value="1"/>
</dbReference>
<dbReference type="SUPFAM" id="SSF53756">
    <property type="entry name" value="UDP-Glycosyltransferase/glycogen phosphorylase"/>
    <property type="match status" value="1"/>
</dbReference>
<keyword evidence="5" id="KW-1185">Reference proteome</keyword>
<accession>A0A7W4IIZ6</accession>
<organism evidence="3 6">
    <name type="scientific">Gluconacetobacter dulcium</name>
    <dbReference type="NCBI Taxonomy" id="2729096"/>
    <lineage>
        <taxon>Bacteria</taxon>
        <taxon>Pseudomonadati</taxon>
        <taxon>Pseudomonadota</taxon>
        <taxon>Alphaproteobacteria</taxon>
        <taxon>Acetobacterales</taxon>
        <taxon>Acetobacteraceae</taxon>
        <taxon>Gluconacetobacter</taxon>
    </lineage>
</organism>
<feature type="domain" description="Glycosyl transferase family 1" evidence="2">
    <location>
        <begin position="183"/>
        <end position="319"/>
    </location>
</feature>
<reference evidence="5 6" key="1">
    <citation type="submission" date="2020-04" db="EMBL/GenBank/DDBJ databases">
        <title>Description of novel Gluconacetobacter.</title>
        <authorList>
            <person name="Sombolestani A."/>
        </authorList>
    </citation>
    <scope>NUCLEOTIDE SEQUENCE [LARGE SCALE GENOMIC DNA]</scope>
    <source>
        <strain evidence="4 5">LMG 1728</strain>
        <strain evidence="3 6">LMG 1731</strain>
    </source>
</reference>
<evidence type="ECO:0000313" key="5">
    <source>
        <dbReference type="Proteomes" id="UP000540490"/>
    </source>
</evidence>
<evidence type="ECO:0000313" key="3">
    <source>
        <dbReference type="EMBL" id="MBB2163773.1"/>
    </source>
</evidence>
<dbReference type="Gene3D" id="3.40.50.2000">
    <property type="entry name" value="Glycogen Phosphorylase B"/>
    <property type="match status" value="2"/>
</dbReference>
<dbReference type="InterPro" id="IPR001296">
    <property type="entry name" value="Glyco_trans_1"/>
</dbReference>
<dbReference type="EMBL" id="JABEQN010000005">
    <property type="protein sequence ID" value="MBB2193099.1"/>
    <property type="molecule type" value="Genomic_DNA"/>
</dbReference>
<dbReference type="AlphaFoldDB" id="A0A7W4IIZ6"/>
<evidence type="ECO:0000313" key="6">
    <source>
        <dbReference type="Proteomes" id="UP000561077"/>
    </source>
</evidence>
<comment type="caution">
    <text evidence="3">The sequence shown here is derived from an EMBL/GenBank/DDBJ whole genome shotgun (WGS) entry which is preliminary data.</text>
</comment>
<proteinExistence type="predicted"/>
<dbReference type="Proteomes" id="UP000561077">
    <property type="component" value="Unassembled WGS sequence"/>
</dbReference>
<gene>
    <name evidence="4" type="ORF">HLH25_05465</name>
    <name evidence="3" type="ORF">HLH26_04310</name>
</gene>
<dbReference type="GO" id="GO:0016757">
    <property type="term" value="F:glycosyltransferase activity"/>
    <property type="evidence" value="ECO:0007669"/>
    <property type="project" value="InterPro"/>
</dbReference>
<keyword evidence="1 3" id="KW-0808">Transferase</keyword>
<dbReference type="Proteomes" id="UP000540490">
    <property type="component" value="Unassembled WGS sequence"/>
</dbReference>
<evidence type="ECO:0000259" key="2">
    <source>
        <dbReference type="Pfam" id="PF00534"/>
    </source>
</evidence>
<dbReference type="RefSeq" id="WP_182973123.1">
    <property type="nucleotide sequence ID" value="NZ_JABEQN010000005.1"/>
</dbReference>
<sequence length="614" mass="68014">MKIAFLVQGLFEISDSIGFDCVYQYRLLRDMPGGETARLFAERFDQARHPDVPIEDLPQFHAWCDENPDGIIIYHYCGAWPAIDDFLRGRPARAVIRWHNNTAPWFYLSQSTHLSHTLAGFENIVALAQAPHLRFWVNSDFTRDQFAALGGDPGRCTTVFPASRYLTAATNPDSTPRHRIFPQEGPINLVFVSRVVAHKGHRSIVAIARRVAALTGRPVIVRFAGREDDVKKDIAAFAAKLQVDVRFLGEISEAELSALYRQSDALLCLSEHEGFGLPVFEAMRCDLPVVAWRNTALDSLLAEHPLAFQHYDLNLFAAAVASLADPLVHSQVLDAQQHIREHYSPRVVRDQITQGLRRLAENDRETTMARLRALSEDTSALTPDIEKALGGWLLRAGETARGSQPPAIDAFETAVLHDSGSNLVSFHDLRMFRDLTEGREALHAAAFGAPATQGQLHFGAELFTGRDSRLVDGRLDFAAGPYPSGHRIFGPYLTLPKGYFEVVFDLVIDPAGNPFASDVVIDVFCMPGGVVGRHRLRAATIGPSTIFTLRFDLPAGDPTTEFRVAFSKPFSAALSFGGVTIRRAGPRPPERRSLLAGLGRTVDRLVKRGRKRRS</sequence>
<dbReference type="EMBL" id="JABEQO010000004">
    <property type="protein sequence ID" value="MBB2163773.1"/>
    <property type="molecule type" value="Genomic_DNA"/>
</dbReference>
<dbReference type="CDD" id="cd03801">
    <property type="entry name" value="GT4_PimA-like"/>
    <property type="match status" value="1"/>
</dbReference>
<dbReference type="PANTHER" id="PTHR46401">
    <property type="entry name" value="GLYCOSYLTRANSFERASE WBBK-RELATED"/>
    <property type="match status" value="1"/>
</dbReference>